<comment type="caution">
    <text evidence="5">The sequence shown here is derived from an EMBL/GenBank/DDBJ whole genome shotgun (WGS) entry which is preliminary data.</text>
</comment>
<dbReference type="Pfam" id="PF20445">
    <property type="entry name" value="RHS_N"/>
    <property type="match status" value="1"/>
</dbReference>
<reference evidence="5 6" key="1">
    <citation type="journal article" date="2014" name="Genome Announc.">
        <title>Trypanosoma cruzi Clone Dm28c Draft Genome Sequence.</title>
        <authorList>
            <person name="Grisard E.C."/>
            <person name="Teixeira S.M."/>
            <person name="de Almeida L.G."/>
            <person name="Stoco P.H."/>
            <person name="Gerber A.L."/>
            <person name="Talavera-Lopez C."/>
            <person name="Lima O.C."/>
            <person name="Andersson B."/>
            <person name="de Vasconcelos A.T."/>
        </authorList>
    </citation>
    <scope>NUCLEOTIDE SEQUENCE [LARGE SCALE GENOMIC DNA]</scope>
    <source>
        <strain evidence="5 6">Dm28c</strain>
    </source>
</reference>
<dbReference type="Pfam" id="PF24466">
    <property type="entry name" value="DUF7578"/>
    <property type="match status" value="2"/>
</dbReference>
<evidence type="ECO:0000256" key="1">
    <source>
        <dbReference type="SAM" id="MobiDB-lite"/>
    </source>
</evidence>
<dbReference type="PANTHER" id="PTHR33129">
    <property type="entry name" value="PROTEIN KINASE DOMAIN-CONTAINING PROTEIN-RELATED"/>
    <property type="match status" value="1"/>
</dbReference>
<feature type="compositionally biased region" description="Polar residues" evidence="1">
    <location>
        <begin position="13"/>
        <end position="22"/>
    </location>
</feature>
<feature type="domain" description="DUF7578" evidence="4">
    <location>
        <begin position="71"/>
        <end position="130"/>
    </location>
</feature>
<feature type="domain" description="DUF7578" evidence="4">
    <location>
        <begin position="218"/>
        <end position="281"/>
    </location>
</feature>
<feature type="domain" description="Retrotransposon hot spot protein N-terminal" evidence="3">
    <location>
        <begin position="344"/>
        <end position="451"/>
    </location>
</feature>
<name>V5BBB7_TRYCR</name>
<dbReference type="Pfam" id="PF07999">
    <property type="entry name" value="RHSP"/>
    <property type="match status" value="1"/>
</dbReference>
<feature type="region of interest" description="Disordered" evidence="1">
    <location>
        <begin position="1"/>
        <end position="51"/>
    </location>
</feature>
<evidence type="ECO:0000313" key="5">
    <source>
        <dbReference type="EMBL" id="ESS64984.1"/>
    </source>
</evidence>
<sequence>MSGIPEEGLYGNVASQSSNVSQGGRRRTRSEFEGDTDHSSTTRRRLEGTYRPQWTMSSTVEDILLEGNTNRTDMKLNDFLRSNLGGRGVVDTNENVAMEMFVLRPTMFINDNEILGLITASPSYQELEKRKILWEAINKLHHEGVYSLRQWKEYKGKDTVTLLASGKLNRIITDIEDEENREAEERLRREAETQRRAQEKIFTMSTNIEVVLFKGRVRVKDIKLNDFLTLKFGGKGVMDASRNVLLKEFFKDPARYIPDAGLLNEIKTSYPYLRMEWVLTEETILERDILKLQQSAGTLVAWSEAAAEIKESVHNITKQNLDAALEEVRNPAATTASIKLEGLYESVYNARWHHVVEIPDGDKRKKTGTGMKVEEGKPKQSWTYKKSGRTFEKDDGVEQSGAVRLRLMVLTSDDGWPYTWRRESKAIRDCYVNCEVERVWQIVKNDLTEWSSNFDLILNPSPKRRVLIGTPGIGKSMATGSYLLYQLLHCDVEQLQMVAYYIGDESFLFDKTTKTVTKYMEGTRFTNIVKGLFWRGFKGYIIYDIAKDGCKPSANLPCDGWGMIVLTSPNEGNFSEWEKEIKPTRIVINCPEKDDVKAMCVWMRQYQSKQEQEKYWREVKDRMEDLGPLLRYIFDESEYKDRNLLCKKAVRELTLPDTNHYLTLGTHKMWDARHVSHKLVKIVRERGDDGELTLNSLISPHLGSLMTCKLAELMAPNDFILLVLGIKDDLLSKTLEKYSVFAFLSEAFVNAIIPKLTELKITANAPPHRCALRVHPHERPLKPCLLPLLKDFEKKIKVECRVLYIPEAKNFPLVDGFFFLKSKPKTLVGLQITTASEHHTITSTVNLFKENMATYFNGWEKFSQGLSWDIIYIQHVDNKPLTSWQRCDYVNPRNKTNAEKEIVAFWEKEVNQYQVSVSSRDFKKEALPTVEKQTNNRKQIRK</sequence>
<gene>
    <name evidence="5" type="ORF">TCDM_06700</name>
</gene>
<evidence type="ECO:0000259" key="2">
    <source>
        <dbReference type="Pfam" id="PF07999"/>
    </source>
</evidence>
<organism evidence="5 6">
    <name type="scientific">Trypanosoma cruzi Dm28c</name>
    <dbReference type="NCBI Taxonomy" id="1416333"/>
    <lineage>
        <taxon>Eukaryota</taxon>
        <taxon>Discoba</taxon>
        <taxon>Euglenozoa</taxon>
        <taxon>Kinetoplastea</taxon>
        <taxon>Metakinetoplastina</taxon>
        <taxon>Trypanosomatida</taxon>
        <taxon>Trypanosomatidae</taxon>
        <taxon>Trypanosoma</taxon>
        <taxon>Schizotrypanum</taxon>
    </lineage>
</organism>
<dbReference type="OrthoDB" id="2340858at2759"/>
<dbReference type="EMBL" id="AYLP01000074">
    <property type="protein sequence ID" value="ESS64984.1"/>
    <property type="molecule type" value="Genomic_DNA"/>
</dbReference>
<accession>V5BBB7</accession>
<dbReference type="InterPro" id="IPR046836">
    <property type="entry name" value="RHS_C"/>
</dbReference>
<dbReference type="PANTHER" id="PTHR33129:SF3">
    <property type="entry name" value="HOT SPOT (RHS) PROTEIN, PUTATIVE-RELATED"/>
    <property type="match status" value="1"/>
</dbReference>
<dbReference type="InterPro" id="IPR052980">
    <property type="entry name" value="Crinkler_effector"/>
</dbReference>
<dbReference type="InterPro" id="IPR046835">
    <property type="entry name" value="RHS_N"/>
</dbReference>
<feature type="domain" description="Retrotransposon hot spot protein,C-terminal" evidence="2">
    <location>
        <begin position="466"/>
        <end position="760"/>
    </location>
</feature>
<evidence type="ECO:0000259" key="3">
    <source>
        <dbReference type="Pfam" id="PF20445"/>
    </source>
</evidence>
<feature type="compositionally biased region" description="Basic and acidic residues" evidence="1">
    <location>
        <begin position="29"/>
        <end position="48"/>
    </location>
</feature>
<evidence type="ECO:0000259" key="4">
    <source>
        <dbReference type="Pfam" id="PF24466"/>
    </source>
</evidence>
<dbReference type="VEuPathDB" id="TriTrypDB:TCDM_06700"/>
<protein>
    <submittedName>
        <fullName evidence="5">Retrotransposon hot spot (RHS) protein</fullName>
    </submittedName>
</protein>
<dbReference type="AlphaFoldDB" id="V5BBB7"/>
<dbReference type="NCBIfam" id="TIGR01631">
    <property type="entry name" value="Trypano_RHS"/>
    <property type="match status" value="2"/>
</dbReference>
<dbReference type="InterPro" id="IPR056000">
    <property type="entry name" value="DUF7578"/>
</dbReference>
<evidence type="ECO:0000313" key="6">
    <source>
        <dbReference type="Proteomes" id="UP000017861"/>
    </source>
</evidence>
<proteinExistence type="predicted"/>
<dbReference type="InterPro" id="IPR006518">
    <property type="entry name" value="Trypano_RHS"/>
</dbReference>
<dbReference type="Proteomes" id="UP000017861">
    <property type="component" value="Unassembled WGS sequence"/>
</dbReference>